<dbReference type="STRING" id="1054147.F4PVH8"/>
<dbReference type="EMBL" id="GL883013">
    <property type="protein sequence ID" value="EGG19992.1"/>
    <property type="molecule type" value="Genomic_DNA"/>
</dbReference>
<sequence>MNLEKNDDLSTKSSSRRQQQQQRLETIDQHSDDEFQDDESSDEDGDDSQQVGYFDTKDDFTEEERNELLYDDKEDDLNQQWVDKNLKSTNKTDAYLSCPACFTLLCVDCQRHDLYKNQYRAMFVKNCTIDYQSKLVYKEEKKKHPKKSKGKGNGNGKEPTSIATTDDHDNDDQQIEEDYYSVECSNCTTKVAVYDKDEIYHFFNVFPSNS</sequence>
<dbReference type="OrthoDB" id="122464at2759"/>
<accession>F4PVH8</accession>
<feature type="compositionally biased region" description="Basic and acidic residues" evidence="1">
    <location>
        <begin position="1"/>
        <end position="10"/>
    </location>
</feature>
<dbReference type="KEGG" id="dfa:DFA_07107"/>
<evidence type="ECO:0000256" key="1">
    <source>
        <dbReference type="SAM" id="MobiDB-lite"/>
    </source>
</evidence>
<dbReference type="AlphaFoldDB" id="F4PVH8"/>
<dbReference type="PANTHER" id="PTHR15967:SF0">
    <property type="entry name" value="E2F-ASSOCIATED PHOSPHOPROTEIN"/>
    <property type="match status" value="1"/>
</dbReference>
<dbReference type="GO" id="GO:0005634">
    <property type="term" value="C:nucleus"/>
    <property type="evidence" value="ECO:0007669"/>
    <property type="project" value="TreeGrafter"/>
</dbReference>
<evidence type="ECO:0000313" key="2">
    <source>
        <dbReference type="EMBL" id="EGG19992.1"/>
    </source>
</evidence>
<feature type="compositionally biased region" description="Acidic residues" evidence="1">
    <location>
        <begin position="34"/>
        <end position="47"/>
    </location>
</feature>
<evidence type="ECO:0000313" key="3">
    <source>
        <dbReference type="Proteomes" id="UP000007797"/>
    </source>
</evidence>
<dbReference type="RefSeq" id="XP_004366975.1">
    <property type="nucleotide sequence ID" value="XM_004366918.1"/>
</dbReference>
<gene>
    <name evidence="2" type="ORF">DFA_07107</name>
</gene>
<dbReference type="GeneID" id="14872341"/>
<dbReference type="OMA" id="KKYRFCT"/>
<organism evidence="2 3">
    <name type="scientific">Cavenderia fasciculata</name>
    <name type="common">Slime mold</name>
    <name type="synonym">Dictyostelium fasciculatum</name>
    <dbReference type="NCBI Taxonomy" id="261658"/>
    <lineage>
        <taxon>Eukaryota</taxon>
        <taxon>Amoebozoa</taxon>
        <taxon>Evosea</taxon>
        <taxon>Eumycetozoa</taxon>
        <taxon>Dictyostelia</taxon>
        <taxon>Acytosteliales</taxon>
        <taxon>Cavenderiaceae</taxon>
        <taxon>Cavenderia</taxon>
    </lineage>
</organism>
<evidence type="ECO:0008006" key="4">
    <source>
        <dbReference type="Google" id="ProtNLM"/>
    </source>
</evidence>
<dbReference type="Pfam" id="PF10238">
    <property type="entry name" value="Eapp_C"/>
    <property type="match status" value="1"/>
</dbReference>
<name>F4PVH8_CACFS</name>
<reference evidence="3" key="1">
    <citation type="journal article" date="2011" name="Genome Res.">
        <title>Phylogeny-wide analysis of social amoeba genomes highlights ancient origins for complex intercellular communication.</title>
        <authorList>
            <person name="Heidel A.J."/>
            <person name="Lawal H.M."/>
            <person name="Felder M."/>
            <person name="Schilde C."/>
            <person name="Helps N.R."/>
            <person name="Tunggal B."/>
            <person name="Rivero F."/>
            <person name="John U."/>
            <person name="Schleicher M."/>
            <person name="Eichinger L."/>
            <person name="Platzer M."/>
            <person name="Noegel A.A."/>
            <person name="Schaap P."/>
            <person name="Gloeckner G."/>
        </authorList>
    </citation>
    <scope>NUCLEOTIDE SEQUENCE [LARGE SCALE GENOMIC DNA]</scope>
    <source>
        <strain evidence="3">SH3</strain>
    </source>
</reference>
<dbReference type="InterPro" id="IPR019370">
    <property type="entry name" value="E2F-assoc_phosphoprotein"/>
</dbReference>
<keyword evidence="3" id="KW-1185">Reference proteome</keyword>
<feature type="region of interest" description="Disordered" evidence="1">
    <location>
        <begin position="1"/>
        <end position="61"/>
    </location>
</feature>
<dbReference type="PANTHER" id="PTHR15967">
    <property type="entry name" value="E2F-ASSOCIATED PHOSPHOPROTEIN"/>
    <property type="match status" value="1"/>
</dbReference>
<feature type="region of interest" description="Disordered" evidence="1">
    <location>
        <begin position="140"/>
        <end position="172"/>
    </location>
</feature>
<dbReference type="Proteomes" id="UP000007797">
    <property type="component" value="Unassembled WGS sequence"/>
</dbReference>
<proteinExistence type="predicted"/>
<protein>
    <recommendedName>
        <fullName evidence="4">E2F-associated phosphoprotein</fullName>
    </recommendedName>
</protein>